<dbReference type="Gene3D" id="3.10.580.10">
    <property type="entry name" value="CBS-domain"/>
    <property type="match status" value="1"/>
</dbReference>
<evidence type="ECO:0000256" key="10">
    <source>
        <dbReference type="ARBA" id="ARBA00022884"/>
    </source>
</evidence>
<dbReference type="PANTHER" id="PTHR47788">
    <property type="entry name" value="POLYA POLYMERASE"/>
    <property type="match status" value="1"/>
</dbReference>
<organism evidence="14 15">
    <name type="scientific">Dehalobacterium formicoaceticum</name>
    <dbReference type="NCBI Taxonomy" id="51515"/>
    <lineage>
        <taxon>Bacteria</taxon>
        <taxon>Bacillati</taxon>
        <taxon>Bacillota</taxon>
        <taxon>Clostridia</taxon>
        <taxon>Eubacteriales</taxon>
        <taxon>Peptococcaceae</taxon>
        <taxon>Dehalobacterium</taxon>
    </lineage>
</organism>
<protein>
    <submittedName>
        <fullName evidence="14">CBS domain-containing protein</fullName>
    </submittedName>
</protein>
<evidence type="ECO:0000256" key="11">
    <source>
        <dbReference type="PROSITE-ProRule" id="PRU00703"/>
    </source>
</evidence>
<dbReference type="InterPro" id="IPR043519">
    <property type="entry name" value="NT_sf"/>
</dbReference>
<dbReference type="Pfam" id="PF12627">
    <property type="entry name" value="PolyA_pol_RNAbd"/>
    <property type="match status" value="1"/>
</dbReference>
<proteinExistence type="inferred from homology"/>
<feature type="domain" description="CBS" evidence="13">
    <location>
        <begin position="314"/>
        <end position="372"/>
    </location>
</feature>
<dbReference type="InterPro" id="IPR046342">
    <property type="entry name" value="CBS_dom_sf"/>
</dbReference>
<name>A0ABT1Y4N8_9FIRM</name>
<evidence type="ECO:0000256" key="3">
    <source>
        <dbReference type="ARBA" id="ARBA00022555"/>
    </source>
</evidence>
<keyword evidence="10 12" id="KW-0694">RNA-binding</keyword>
<evidence type="ECO:0000256" key="2">
    <source>
        <dbReference type="ARBA" id="ARBA00007265"/>
    </source>
</evidence>
<evidence type="ECO:0000256" key="9">
    <source>
        <dbReference type="ARBA" id="ARBA00022842"/>
    </source>
</evidence>
<keyword evidence="7" id="KW-0479">Metal-binding</keyword>
<dbReference type="InterPro" id="IPR003156">
    <property type="entry name" value="DHHA1_dom"/>
</dbReference>
<evidence type="ECO:0000256" key="8">
    <source>
        <dbReference type="ARBA" id="ARBA00022741"/>
    </source>
</evidence>
<keyword evidence="11" id="KW-0129">CBS domain</keyword>
<dbReference type="InterPro" id="IPR002646">
    <property type="entry name" value="PolA_pol_head_dom"/>
</dbReference>
<evidence type="ECO:0000256" key="5">
    <source>
        <dbReference type="ARBA" id="ARBA00022694"/>
    </source>
</evidence>
<dbReference type="Gene3D" id="3.10.310.30">
    <property type="match status" value="1"/>
</dbReference>
<dbReference type="RefSeq" id="WP_089611131.1">
    <property type="nucleotide sequence ID" value="NZ_CP022121.1"/>
</dbReference>
<keyword evidence="8" id="KW-0547">Nucleotide-binding</keyword>
<keyword evidence="5" id="KW-0819">tRNA processing</keyword>
<evidence type="ECO:0000256" key="1">
    <source>
        <dbReference type="ARBA" id="ARBA00001946"/>
    </source>
</evidence>
<dbReference type="InterPro" id="IPR001667">
    <property type="entry name" value="DDH_dom"/>
</dbReference>
<evidence type="ECO:0000256" key="7">
    <source>
        <dbReference type="ARBA" id="ARBA00022723"/>
    </source>
</evidence>
<dbReference type="Pfam" id="PF00571">
    <property type="entry name" value="CBS"/>
    <property type="match status" value="2"/>
</dbReference>
<dbReference type="CDD" id="cd04595">
    <property type="entry name" value="CBS_pair_DHH_polyA_Pol_assoc"/>
    <property type="match status" value="1"/>
</dbReference>
<dbReference type="InterPro" id="IPR052390">
    <property type="entry name" value="tRNA_nt/polyA_polymerase"/>
</dbReference>
<dbReference type="Proteomes" id="UP001524944">
    <property type="component" value="Unassembled WGS sequence"/>
</dbReference>
<evidence type="ECO:0000313" key="15">
    <source>
        <dbReference type="Proteomes" id="UP001524944"/>
    </source>
</evidence>
<keyword evidence="4 12" id="KW-0808">Transferase</keyword>
<dbReference type="Gene3D" id="1.10.3090.10">
    <property type="entry name" value="cca-adding enzyme, domain 2"/>
    <property type="match status" value="1"/>
</dbReference>
<dbReference type="InterPro" id="IPR000644">
    <property type="entry name" value="CBS_dom"/>
</dbReference>
<dbReference type="SUPFAM" id="SSF64182">
    <property type="entry name" value="DHH phosphoesterases"/>
    <property type="match status" value="1"/>
</dbReference>
<gene>
    <name evidence="14" type="ORF">NVS47_10015</name>
</gene>
<dbReference type="Pfam" id="PF02272">
    <property type="entry name" value="DHHA1"/>
    <property type="match status" value="1"/>
</dbReference>
<dbReference type="InterPro" id="IPR038763">
    <property type="entry name" value="DHH_sf"/>
</dbReference>
<dbReference type="Pfam" id="PF01368">
    <property type="entry name" value="DHH"/>
    <property type="match status" value="1"/>
</dbReference>
<dbReference type="SMART" id="SM00116">
    <property type="entry name" value="CBS"/>
    <property type="match status" value="2"/>
</dbReference>
<accession>A0ABT1Y4N8</accession>
<dbReference type="SUPFAM" id="SSF81301">
    <property type="entry name" value="Nucleotidyltransferase"/>
    <property type="match status" value="1"/>
</dbReference>
<dbReference type="Gene3D" id="3.30.460.10">
    <property type="entry name" value="Beta Polymerase, domain 2"/>
    <property type="match status" value="1"/>
</dbReference>
<dbReference type="SUPFAM" id="SSF54631">
    <property type="entry name" value="CBS-domain pair"/>
    <property type="match status" value="1"/>
</dbReference>
<dbReference type="CDD" id="cd05398">
    <property type="entry name" value="NT_ClassII-CCAase"/>
    <property type="match status" value="1"/>
</dbReference>
<evidence type="ECO:0000256" key="12">
    <source>
        <dbReference type="RuleBase" id="RU003953"/>
    </source>
</evidence>
<dbReference type="Gene3D" id="3.90.1640.10">
    <property type="entry name" value="inorganic pyrophosphatase (n-terminal core)"/>
    <property type="match status" value="1"/>
</dbReference>
<sequence length="872" mass="98348">MELIVSHNNIDFDGLASMVAAQKLFPEALMVFAGKLQGSVQEFMALYRDSIDVKNPRIFDIKKVNKLIIVDTRNIKRIGNFRKIIDQGEAELVIFDHHPAGEDDLTSPFLVFDKVGATTTLLMERIIAAKIKITPFEATLFALGIYEDTGSLSFSTTTVRDVKAVAWLLDQGADLKIIRNYMERPLTDEQQELLNLLMEDMESVVHQGINIIIAKASIPEYIAGLDLLIHKIVEFTAAQVVFTVAQMDDRIIMVARSATDGVDVGAILRQFGGGGHNSAASATIKAMNLDWVMDNLHKILKKSISPEVTARNIMSSPVKTVSQNLSIDETEKIMIRYGHTGFPVIDGEKVIGIISRRDIEKARYHGLGHAPVKGFMSHHIATINSDTSLSEIKQIMIEKDIGRLPVMENDTLVGIISRSDVLRVLHGGDIFPVYGSDFPHACSFTGENFASRMKALLPAHVFKMIEDIGAIADSEKVAVYLVGGMVRDLLLGLPNVDLDLVVEGNGIAFGTKLAKELTGRIYCHEKFGTANLFLNNGLKIDIATARTEYYEFPAALPTVENGSLKQDLYRRDFTINAMAIGLNHHNWGQLIDFFCGCSDLRRKLIRILYNLSFVEDPTRIIRSIRFEKRYDFTIEEDTLRFAQKAIEQNFLERVSANRLKEEFVLILKEKNMIAIFKRLKEMDIWSRILPELELTPGILHFLEHVTEDSSQLTSLLGPVDPGLLTLLLLCHQADEKRVAANIERFQWSKKYNLVLMKTAHEKKKIHAMLQGKDVPISKIDLLFRDLSNETILYFYIVSPDPEQKKIINYLRLRKERIPVVSGKDLKMLGIKPGPVYREILEMLRTARLDGIVQSRAEEISLIKNYLTKEEML</sequence>
<dbReference type="PANTHER" id="PTHR47788:SF1">
    <property type="entry name" value="A-ADDING TRNA NUCLEOTIDYLTRANSFERASE"/>
    <property type="match status" value="1"/>
</dbReference>
<comment type="caution">
    <text evidence="14">The sequence shown here is derived from an EMBL/GenBank/DDBJ whole genome shotgun (WGS) entry which is preliminary data.</text>
</comment>
<dbReference type="SUPFAM" id="SSF81891">
    <property type="entry name" value="Poly A polymerase C-terminal region-like"/>
    <property type="match status" value="1"/>
</dbReference>
<comment type="cofactor">
    <cofactor evidence="1">
        <name>Mg(2+)</name>
        <dbReference type="ChEBI" id="CHEBI:18420"/>
    </cofactor>
</comment>
<dbReference type="Pfam" id="PF01743">
    <property type="entry name" value="PolyA_pol"/>
    <property type="match status" value="1"/>
</dbReference>
<keyword evidence="9" id="KW-0460">Magnesium</keyword>
<keyword evidence="15" id="KW-1185">Reference proteome</keyword>
<evidence type="ECO:0000256" key="4">
    <source>
        <dbReference type="ARBA" id="ARBA00022679"/>
    </source>
</evidence>
<dbReference type="EMBL" id="JANPWE010000004">
    <property type="protein sequence ID" value="MCR6545840.1"/>
    <property type="molecule type" value="Genomic_DNA"/>
</dbReference>
<reference evidence="14 15" key="1">
    <citation type="submission" date="2022-08" db="EMBL/GenBank/DDBJ databases">
        <title>Proteogenomics of the novel Dehalobacterium formicoaceticum strain EZ94 highlights a key role of methyltransferases during anaerobic dichloromethane degradation.</title>
        <authorList>
            <person name="Wasmund K."/>
        </authorList>
    </citation>
    <scope>NUCLEOTIDE SEQUENCE [LARGE SCALE GENOMIC DNA]</scope>
    <source>
        <strain evidence="14 15">EZ94</strain>
    </source>
</reference>
<evidence type="ECO:0000259" key="13">
    <source>
        <dbReference type="PROSITE" id="PS51371"/>
    </source>
</evidence>
<keyword evidence="3" id="KW-0820">tRNA-binding</keyword>
<keyword evidence="6" id="KW-0548">Nucleotidyltransferase</keyword>
<comment type="similarity">
    <text evidence="2 12">Belongs to the tRNA nucleotidyltransferase/poly(A) polymerase family.</text>
</comment>
<dbReference type="InterPro" id="IPR032828">
    <property type="entry name" value="PolyA_RNA-bd"/>
</dbReference>
<evidence type="ECO:0000313" key="14">
    <source>
        <dbReference type="EMBL" id="MCR6545840.1"/>
    </source>
</evidence>
<dbReference type="PROSITE" id="PS51371">
    <property type="entry name" value="CBS"/>
    <property type="match status" value="2"/>
</dbReference>
<evidence type="ECO:0000256" key="6">
    <source>
        <dbReference type="ARBA" id="ARBA00022695"/>
    </source>
</evidence>
<feature type="domain" description="CBS" evidence="13">
    <location>
        <begin position="376"/>
        <end position="433"/>
    </location>
</feature>